<dbReference type="AlphaFoldDB" id="A0A1H0IZX6"/>
<evidence type="ECO:0000313" key="1">
    <source>
        <dbReference type="EMBL" id="SDO36770.1"/>
    </source>
</evidence>
<sequence length="456" mass="51543">MLNVSDFGVSRASSMSSLSADVQVNIFKGALVALADDRVRINQVVRLIRENRSSECATHGLMPRGRSGSTILPSKEIQDLKQRELEKKANVFDHSPYKETASENKKLERILGKSLSCSRELASIAKRIREVTGSPMRFNDFSPQQQQKIIEESAYIGGAHELLADMDTLDAHVLATLIKAESKEYDVGDMERRKCMFNHVRTPDNPIYPWNSHRFDLEIFEVTNPIQYTEEVRNLIADRWNDFLVRTKDVEAYLYEEVGLSLIDIDDGILGIIQGLSTSDRKKLLKDVLHINWSTERFVEDEKNNRLNNPLGPQFRQHTTGAKTNVVRVSDKEDKNVNKWVFEAIVHGKPVASGPSGHTLRYLNHYAMCSEMHGLSNEAPKDLPSLEEARLVMLGNLMAPKDHHSYHEIMLASIGVYNGVDILEYKYKESYDDIGSTKVGADALKCAQAELALNKR</sequence>
<dbReference type="EMBL" id="LT629709">
    <property type="protein sequence ID" value="SDO36770.1"/>
    <property type="molecule type" value="Genomic_DNA"/>
</dbReference>
<dbReference type="Proteomes" id="UP000198549">
    <property type="component" value="Chromosome I"/>
</dbReference>
<gene>
    <name evidence="1" type="ORF">SAMN04490202_0680</name>
</gene>
<evidence type="ECO:0000313" key="2">
    <source>
        <dbReference type="Proteomes" id="UP000198549"/>
    </source>
</evidence>
<proteinExistence type="predicted"/>
<organism evidence="1 2">
    <name type="scientific">Pseudomonas reinekei</name>
    <dbReference type="NCBI Taxonomy" id="395598"/>
    <lineage>
        <taxon>Bacteria</taxon>
        <taxon>Pseudomonadati</taxon>
        <taxon>Pseudomonadota</taxon>
        <taxon>Gammaproteobacteria</taxon>
        <taxon>Pseudomonadales</taxon>
        <taxon>Pseudomonadaceae</taxon>
        <taxon>Pseudomonas</taxon>
    </lineage>
</organism>
<reference evidence="1 2" key="1">
    <citation type="submission" date="2016-10" db="EMBL/GenBank/DDBJ databases">
        <authorList>
            <person name="de Groot N.N."/>
        </authorList>
    </citation>
    <scope>NUCLEOTIDE SEQUENCE [LARGE SCALE GENOMIC DNA]</scope>
    <source>
        <strain evidence="1 2">BS3776</strain>
    </source>
</reference>
<name>A0A1H0IZX6_PSERE</name>
<accession>A0A1H0IZX6</accession>
<protein>
    <submittedName>
        <fullName evidence="1">Uncharacterized protein</fullName>
    </submittedName>
</protein>
<dbReference type="RefSeq" id="WP_231977944.1">
    <property type="nucleotide sequence ID" value="NZ_LT629709.1"/>
</dbReference>